<feature type="coiled-coil region" evidence="1">
    <location>
        <begin position="94"/>
        <end position="121"/>
    </location>
</feature>
<organism evidence="4 5">
    <name type="scientific">Vibrio nigripulchritudo SOn1</name>
    <dbReference type="NCBI Taxonomy" id="1238450"/>
    <lineage>
        <taxon>Bacteria</taxon>
        <taxon>Pseudomonadati</taxon>
        <taxon>Pseudomonadota</taxon>
        <taxon>Gammaproteobacteria</taxon>
        <taxon>Vibrionales</taxon>
        <taxon>Vibrionaceae</taxon>
        <taxon>Vibrio</taxon>
    </lineage>
</organism>
<feature type="compositionally biased region" description="Basic and acidic residues" evidence="2">
    <location>
        <begin position="149"/>
        <end position="158"/>
    </location>
</feature>
<gene>
    <name evidence="4" type="ORF">VIBNISOn1_1840082</name>
</gene>
<keyword evidence="3" id="KW-0472">Membrane</keyword>
<feature type="transmembrane region" description="Helical" evidence="3">
    <location>
        <begin position="14"/>
        <end position="34"/>
    </location>
</feature>
<evidence type="ECO:0000256" key="3">
    <source>
        <dbReference type="SAM" id="Phobius"/>
    </source>
</evidence>
<keyword evidence="3" id="KW-0812">Transmembrane</keyword>
<accession>A0AAV2VPX4</accession>
<proteinExistence type="predicted"/>
<evidence type="ECO:0000313" key="4">
    <source>
        <dbReference type="EMBL" id="CCO46699.1"/>
    </source>
</evidence>
<keyword evidence="3" id="KW-1133">Transmembrane helix</keyword>
<dbReference type="EMBL" id="CAOF01000095">
    <property type="protein sequence ID" value="CCO46699.1"/>
    <property type="molecule type" value="Genomic_DNA"/>
</dbReference>
<dbReference type="Proteomes" id="UP000018211">
    <property type="component" value="Unassembled WGS sequence"/>
</dbReference>
<keyword evidence="1" id="KW-0175">Coiled coil</keyword>
<dbReference type="AlphaFoldDB" id="A0AAV2VPX4"/>
<evidence type="ECO:0000256" key="1">
    <source>
        <dbReference type="SAM" id="Coils"/>
    </source>
</evidence>
<evidence type="ECO:0000256" key="2">
    <source>
        <dbReference type="SAM" id="MobiDB-lite"/>
    </source>
</evidence>
<evidence type="ECO:0000313" key="5">
    <source>
        <dbReference type="Proteomes" id="UP000018211"/>
    </source>
</evidence>
<sequence length="158" mass="17526">MAILASDEDAEMRIGTSAIVVLALLGGTFLLGVFTVQRMTISRLEASIEKKDTDYGALFNTASQYQKDLEFKDEEIGRARNSLNLERQIAAGREKELRMINDELKRDLALLNGESANENEDATCLRVRMSDRLIGMLGGAPEDNDGDQDSDRKTIPSR</sequence>
<name>A0AAV2VPX4_9VIBR</name>
<protein>
    <submittedName>
        <fullName evidence="4">Uncharacterized protein</fullName>
    </submittedName>
</protein>
<reference evidence="4 5" key="1">
    <citation type="journal article" date="2013" name="ISME J.">
        <title>Comparative genomics of pathogenic lineages of Vibrio nigripulchritudo identifies virulence-associated traits.</title>
        <authorList>
            <person name="Goudenege D."/>
            <person name="Labreuche Y."/>
            <person name="Krin E."/>
            <person name="Ansquer D."/>
            <person name="Mangenot S."/>
            <person name="Calteau A."/>
            <person name="Medigue C."/>
            <person name="Mazel D."/>
            <person name="Polz M.F."/>
            <person name="Le Roux F."/>
        </authorList>
    </citation>
    <scope>NUCLEOTIDE SEQUENCE [LARGE SCALE GENOMIC DNA]</scope>
    <source>
        <strain evidence="4 5">SOn1</strain>
    </source>
</reference>
<feature type="region of interest" description="Disordered" evidence="2">
    <location>
        <begin position="136"/>
        <end position="158"/>
    </location>
</feature>
<comment type="caution">
    <text evidence="4">The sequence shown here is derived from an EMBL/GenBank/DDBJ whole genome shotgun (WGS) entry which is preliminary data.</text>
</comment>
<dbReference type="RefSeq" id="WP_022611757.1">
    <property type="nucleotide sequence ID" value="NZ_LK391965.1"/>
</dbReference>